<keyword evidence="5" id="KW-1133">Transmembrane helix</keyword>
<dbReference type="SUPFAM" id="SSF58104">
    <property type="entry name" value="Methyl-accepting chemotaxis protein (MCP) signaling domain"/>
    <property type="match status" value="1"/>
</dbReference>
<dbReference type="KEGG" id="rru:Rru_A2333"/>
<evidence type="ECO:0000313" key="7">
    <source>
        <dbReference type="EMBL" id="ABC23133.1"/>
    </source>
</evidence>
<dbReference type="PANTHER" id="PTHR32089:SF112">
    <property type="entry name" value="LYSOZYME-LIKE PROTEIN-RELATED"/>
    <property type="match status" value="1"/>
</dbReference>
<dbReference type="SMART" id="SM00283">
    <property type="entry name" value="MA"/>
    <property type="match status" value="1"/>
</dbReference>
<feature type="transmembrane region" description="Helical" evidence="5">
    <location>
        <begin position="49"/>
        <end position="77"/>
    </location>
</feature>
<dbReference type="PATRIC" id="fig|269796.9.peg.2433"/>
<keyword evidence="8" id="KW-1185">Reference proteome</keyword>
<dbReference type="GO" id="GO:0004888">
    <property type="term" value="F:transmembrane signaling receptor activity"/>
    <property type="evidence" value="ECO:0007669"/>
    <property type="project" value="InterPro"/>
</dbReference>
<evidence type="ECO:0000256" key="5">
    <source>
        <dbReference type="SAM" id="Phobius"/>
    </source>
</evidence>
<proteinExistence type="inferred from homology"/>
<dbReference type="HOGENOM" id="CLU_645399_0_0_5"/>
<dbReference type="PROSITE" id="PS50111">
    <property type="entry name" value="CHEMOTAXIS_TRANSDUC_2"/>
    <property type="match status" value="1"/>
</dbReference>
<dbReference type="eggNOG" id="COG0840">
    <property type="taxonomic scope" value="Bacteria"/>
</dbReference>
<comment type="similarity">
    <text evidence="2">Belongs to the methyl-accepting chemotaxis (MCP) protein family.</text>
</comment>
<evidence type="ECO:0000256" key="2">
    <source>
        <dbReference type="ARBA" id="ARBA00029447"/>
    </source>
</evidence>
<dbReference type="PhylomeDB" id="Q2RRW2"/>
<evidence type="ECO:0000259" key="6">
    <source>
        <dbReference type="PROSITE" id="PS50111"/>
    </source>
</evidence>
<evidence type="ECO:0000313" key="8">
    <source>
        <dbReference type="Proteomes" id="UP000001929"/>
    </source>
</evidence>
<keyword evidence="1 3" id="KW-0807">Transducer</keyword>
<evidence type="ECO:0000256" key="1">
    <source>
        <dbReference type="ARBA" id="ARBA00023224"/>
    </source>
</evidence>
<dbReference type="Gene3D" id="1.10.287.950">
    <property type="entry name" value="Methyl-accepting chemotaxis protein"/>
    <property type="match status" value="1"/>
</dbReference>
<evidence type="ECO:0000256" key="4">
    <source>
        <dbReference type="SAM" id="MobiDB-lite"/>
    </source>
</evidence>
<dbReference type="PANTHER" id="PTHR32089">
    <property type="entry name" value="METHYL-ACCEPTING CHEMOTAXIS PROTEIN MCPB"/>
    <property type="match status" value="1"/>
</dbReference>
<dbReference type="STRING" id="269796.Rru_A2333"/>
<dbReference type="Proteomes" id="UP000001929">
    <property type="component" value="Chromosome"/>
</dbReference>
<evidence type="ECO:0000256" key="3">
    <source>
        <dbReference type="PROSITE-ProRule" id="PRU00284"/>
    </source>
</evidence>
<dbReference type="GO" id="GO:0016020">
    <property type="term" value="C:membrane"/>
    <property type="evidence" value="ECO:0007669"/>
    <property type="project" value="InterPro"/>
</dbReference>
<dbReference type="EMBL" id="CP000230">
    <property type="protein sequence ID" value="ABC23133.1"/>
    <property type="molecule type" value="Genomic_DNA"/>
</dbReference>
<feature type="region of interest" description="Disordered" evidence="4">
    <location>
        <begin position="1"/>
        <end position="44"/>
    </location>
</feature>
<dbReference type="AlphaFoldDB" id="Q2RRW2"/>
<keyword evidence="5" id="KW-0812">Transmembrane</keyword>
<feature type="domain" description="Methyl-accepting transducer" evidence="6">
    <location>
        <begin position="149"/>
        <end position="321"/>
    </location>
</feature>
<organism evidence="7 8">
    <name type="scientific">Rhodospirillum rubrum (strain ATCC 11170 / ATH 1.1.1 / DSM 467 / LMG 4362 / NCIMB 8255 / S1)</name>
    <dbReference type="NCBI Taxonomy" id="269796"/>
    <lineage>
        <taxon>Bacteria</taxon>
        <taxon>Pseudomonadati</taxon>
        <taxon>Pseudomonadota</taxon>
        <taxon>Alphaproteobacteria</taxon>
        <taxon>Rhodospirillales</taxon>
        <taxon>Rhodospirillaceae</taxon>
        <taxon>Rhodospirillum</taxon>
    </lineage>
</organism>
<dbReference type="InterPro" id="IPR004090">
    <property type="entry name" value="Chemotax_Me-accpt_rcpt"/>
</dbReference>
<accession>Q2RRW2</accession>
<protein>
    <submittedName>
        <fullName evidence="7">Chemotaxis sensory transducer</fullName>
    </submittedName>
</protein>
<feature type="transmembrane region" description="Helical" evidence="5">
    <location>
        <begin position="83"/>
        <end position="101"/>
    </location>
</feature>
<name>Q2RRW2_RHORT</name>
<dbReference type="PRINTS" id="PR00260">
    <property type="entry name" value="CHEMTRNSDUCR"/>
</dbReference>
<dbReference type="GO" id="GO:0006935">
    <property type="term" value="P:chemotaxis"/>
    <property type="evidence" value="ECO:0007669"/>
    <property type="project" value="InterPro"/>
</dbReference>
<dbReference type="GO" id="GO:0007165">
    <property type="term" value="P:signal transduction"/>
    <property type="evidence" value="ECO:0007669"/>
    <property type="project" value="UniProtKB-KW"/>
</dbReference>
<keyword evidence="5" id="KW-0472">Membrane</keyword>
<dbReference type="InterPro" id="IPR004089">
    <property type="entry name" value="MCPsignal_dom"/>
</dbReference>
<reference evidence="7 8" key="1">
    <citation type="journal article" date="2011" name="Stand. Genomic Sci.">
        <title>Complete genome sequence of Rhodospirillum rubrum type strain (S1).</title>
        <authorList>
            <person name="Munk A.C."/>
            <person name="Copeland A."/>
            <person name="Lucas S."/>
            <person name="Lapidus A."/>
            <person name="Del Rio T.G."/>
            <person name="Barry K."/>
            <person name="Detter J.C."/>
            <person name="Hammon N."/>
            <person name="Israni S."/>
            <person name="Pitluck S."/>
            <person name="Brettin T."/>
            <person name="Bruce D."/>
            <person name="Han C."/>
            <person name="Tapia R."/>
            <person name="Gilna P."/>
            <person name="Schmutz J."/>
            <person name="Larimer F."/>
            <person name="Land M."/>
            <person name="Kyrpides N.C."/>
            <person name="Mavromatis K."/>
            <person name="Richardson P."/>
            <person name="Rohde M."/>
            <person name="Goker M."/>
            <person name="Klenk H.P."/>
            <person name="Zhang Y."/>
            <person name="Roberts G.P."/>
            <person name="Reslewic S."/>
            <person name="Schwartz D.C."/>
        </authorList>
    </citation>
    <scope>NUCLEOTIDE SEQUENCE [LARGE SCALE GENOMIC DNA]</scope>
    <source>
        <strain evidence="8">ATCC 11170 / ATH 1.1.1 / DSM 467 / LMG 4362 / NCIMB 8255 / S1</strain>
    </source>
</reference>
<gene>
    <name evidence="7" type="ordered locus">Rru_A2333</name>
</gene>
<dbReference type="Pfam" id="PF00015">
    <property type="entry name" value="MCPsignal"/>
    <property type="match status" value="1"/>
</dbReference>
<feature type="region of interest" description="Disordered" evidence="4">
    <location>
        <begin position="107"/>
        <end position="128"/>
    </location>
</feature>
<feature type="compositionally biased region" description="Low complexity" evidence="4">
    <location>
        <begin position="108"/>
        <end position="118"/>
    </location>
</feature>
<sequence length="461" mass="50012">MTKTPGGSSGSTASRRREHPPLNGDPVTRTHSRIDPVKRRRRGQPGRRFPLAALVGPALVIVAVLLGEGLVFLLPSLNGPPPLLLRLMVALSVATVLFVAASRKRRPAAPASPAAPSGPDHPPATVEAPPAAFDALNYGRCLSDTMAGFADFSERMKKETTAIIHDTDRNAVDLMTHLREVENGLEALLEFITATGSNERVVQIIDRTESQLVRSQTLIADFSRDREEDTIKVKAGMGDIGQVVSELSKTVQTIRGIARQTRMLALNATIEAVRAGEAGRGFAIVAAEVKDLSLRSDQAAIAIGEGISRLETAVQTSLDTIVGERIAKEESGFAVMSEAVTELTENLQTLISQQHDTLTKVRYENERLATPILQMIGSIQFQDVVKRRMEALVTCFGHISDAIASSATEISDPSISSLDEMNRRSRRQMDEMVSFAIDQLENSHDEHTAKSAKTPSLIELF</sequence>
<dbReference type="EnsemblBacteria" id="ABC23133">
    <property type="protein sequence ID" value="ABC23133"/>
    <property type="gene ID" value="Rru_A2333"/>
</dbReference>